<keyword evidence="3 6" id="KW-0489">Methyltransferase</keyword>
<dbReference type="PANTHER" id="PTHR43619:SF2">
    <property type="entry name" value="S-ADENOSYL-L-METHIONINE-DEPENDENT METHYLTRANSFERASES SUPERFAMILY PROTEIN"/>
    <property type="match status" value="1"/>
</dbReference>
<comment type="caution">
    <text evidence="8">The sequence shown here is derived from an EMBL/GenBank/DDBJ whole genome shotgun (WGS) entry which is preliminary data.</text>
</comment>
<proteinExistence type="inferred from homology"/>
<keyword evidence="5 6" id="KW-0949">S-adenosyl-L-methionine</keyword>
<comment type="function">
    <text evidence="1 6">Exhibits S-adenosyl-L-methionine-dependent methyltransferase activity.</text>
</comment>
<dbReference type="Pfam" id="PF04072">
    <property type="entry name" value="LCM"/>
    <property type="match status" value="1"/>
</dbReference>
<keyword evidence="4 8" id="KW-0808">Transferase</keyword>
<dbReference type="InterPro" id="IPR007213">
    <property type="entry name" value="Ppm1/Ppm2/Tcmp"/>
</dbReference>
<dbReference type="GO" id="GO:0008168">
    <property type="term" value="F:methyltransferase activity"/>
    <property type="evidence" value="ECO:0007669"/>
    <property type="project" value="UniProtKB-KW"/>
</dbReference>
<dbReference type="Gene3D" id="3.40.50.150">
    <property type="entry name" value="Vaccinia Virus protein VP39"/>
    <property type="match status" value="1"/>
</dbReference>
<accession>A0ABV8HUI5</accession>
<reference evidence="9" key="1">
    <citation type="journal article" date="2019" name="Int. J. Syst. Evol. Microbiol.">
        <title>The Global Catalogue of Microorganisms (GCM) 10K type strain sequencing project: providing services to taxonomists for standard genome sequencing and annotation.</title>
        <authorList>
            <consortium name="The Broad Institute Genomics Platform"/>
            <consortium name="The Broad Institute Genome Sequencing Center for Infectious Disease"/>
            <person name="Wu L."/>
            <person name="Ma J."/>
        </authorList>
    </citation>
    <scope>NUCLEOTIDE SEQUENCE [LARGE SCALE GENOMIC DNA]</scope>
    <source>
        <strain evidence="9">CGMCC 4.7237</strain>
    </source>
</reference>
<evidence type="ECO:0000313" key="9">
    <source>
        <dbReference type="Proteomes" id="UP001595765"/>
    </source>
</evidence>
<dbReference type="InterPro" id="IPR029063">
    <property type="entry name" value="SAM-dependent_MTases_sf"/>
</dbReference>
<evidence type="ECO:0000256" key="1">
    <source>
        <dbReference type="ARBA" id="ARBA00003907"/>
    </source>
</evidence>
<dbReference type="GO" id="GO:0032259">
    <property type="term" value="P:methylation"/>
    <property type="evidence" value="ECO:0007669"/>
    <property type="project" value="UniProtKB-KW"/>
</dbReference>
<feature type="region of interest" description="Disordered" evidence="7">
    <location>
        <begin position="262"/>
        <end position="296"/>
    </location>
</feature>
<dbReference type="EC" id="2.1.1.-" evidence="6"/>
<evidence type="ECO:0000256" key="7">
    <source>
        <dbReference type="SAM" id="MobiDB-lite"/>
    </source>
</evidence>
<dbReference type="RefSeq" id="WP_386433768.1">
    <property type="nucleotide sequence ID" value="NZ_JBHSBB010000018.1"/>
</dbReference>
<protein>
    <recommendedName>
        <fullName evidence="6">S-adenosyl-L-methionine-dependent methyltransferase</fullName>
        <ecNumber evidence="6">2.1.1.-</ecNumber>
    </recommendedName>
</protein>
<dbReference type="NCBIfam" id="TIGR00027">
    <property type="entry name" value="mthyl_TIGR00027"/>
    <property type="match status" value="1"/>
</dbReference>
<dbReference type="Proteomes" id="UP001595765">
    <property type="component" value="Unassembled WGS sequence"/>
</dbReference>
<dbReference type="SUPFAM" id="SSF53335">
    <property type="entry name" value="S-adenosyl-L-methionine-dependent methyltransferases"/>
    <property type="match status" value="1"/>
</dbReference>
<evidence type="ECO:0000256" key="5">
    <source>
        <dbReference type="ARBA" id="ARBA00022691"/>
    </source>
</evidence>
<evidence type="ECO:0000256" key="6">
    <source>
        <dbReference type="RuleBase" id="RU362030"/>
    </source>
</evidence>
<evidence type="ECO:0000256" key="4">
    <source>
        <dbReference type="ARBA" id="ARBA00022679"/>
    </source>
</evidence>
<evidence type="ECO:0000313" key="8">
    <source>
        <dbReference type="EMBL" id="MFC4034767.1"/>
    </source>
</evidence>
<name>A0ABV8HUI5_9ACTN</name>
<comment type="similarity">
    <text evidence="2 6">Belongs to the UPF0677 family.</text>
</comment>
<organism evidence="8 9">
    <name type="scientific">Streptomyces polygonati</name>
    <dbReference type="NCBI Taxonomy" id="1617087"/>
    <lineage>
        <taxon>Bacteria</taxon>
        <taxon>Bacillati</taxon>
        <taxon>Actinomycetota</taxon>
        <taxon>Actinomycetes</taxon>
        <taxon>Kitasatosporales</taxon>
        <taxon>Streptomycetaceae</taxon>
        <taxon>Streptomyces</taxon>
    </lineage>
</organism>
<dbReference type="PANTHER" id="PTHR43619">
    <property type="entry name" value="S-ADENOSYL-L-METHIONINE-DEPENDENT METHYLTRANSFERASE YKTD-RELATED"/>
    <property type="match status" value="1"/>
</dbReference>
<gene>
    <name evidence="8" type="ORF">ACFO3J_25350</name>
</gene>
<dbReference type="InterPro" id="IPR011610">
    <property type="entry name" value="SAM_mthyl_Trfase_ML2640-like"/>
</dbReference>
<sequence length="296" mass="31754">MAGTEQRNTGIKGGVGLTALMVAAARAIETHRADALARDVYAEHFVRAAPASASWPVRPQEVPQGEANPLWGRLARYFALRTRVFDDVLLSAARAGARQVVLLGAGLDSRAYRLDWPAGCSVYEIDSEEVLTFKRGVLGGMGAAPRATRIPVAADLRTDWAAALIGAGFDPATASTWLAEGLLLYLPPAAERRLIATVDRLTAGGGTYSCEVKLSRDDNPLYPSTKAQIGVDLLALFDPDPRPDSAGDLTDRGWSTSVRTPFEFSRHHGRGPLPEPNDSLAGNRWVFAAKPPSGRR</sequence>
<evidence type="ECO:0000256" key="3">
    <source>
        <dbReference type="ARBA" id="ARBA00022603"/>
    </source>
</evidence>
<dbReference type="EMBL" id="JBHSBB010000018">
    <property type="protein sequence ID" value="MFC4034767.1"/>
    <property type="molecule type" value="Genomic_DNA"/>
</dbReference>
<evidence type="ECO:0000256" key="2">
    <source>
        <dbReference type="ARBA" id="ARBA00008138"/>
    </source>
</evidence>
<keyword evidence="9" id="KW-1185">Reference proteome</keyword>